<protein>
    <submittedName>
        <fullName evidence="1">Uncharacterized protein</fullName>
    </submittedName>
</protein>
<dbReference type="Proteomes" id="UP000499080">
    <property type="component" value="Unassembled WGS sequence"/>
</dbReference>
<keyword evidence="2" id="KW-1185">Reference proteome</keyword>
<evidence type="ECO:0000313" key="1">
    <source>
        <dbReference type="EMBL" id="GBN10120.1"/>
    </source>
</evidence>
<dbReference type="EMBL" id="BGPR01005432">
    <property type="protein sequence ID" value="GBN10120.1"/>
    <property type="molecule type" value="Genomic_DNA"/>
</dbReference>
<reference evidence="1 2" key="1">
    <citation type="journal article" date="2019" name="Sci. Rep.">
        <title>Orb-weaving spider Araneus ventricosus genome elucidates the spidroin gene catalogue.</title>
        <authorList>
            <person name="Kono N."/>
            <person name="Nakamura H."/>
            <person name="Ohtoshi R."/>
            <person name="Moran D.A.P."/>
            <person name="Shinohara A."/>
            <person name="Yoshida Y."/>
            <person name="Fujiwara M."/>
            <person name="Mori M."/>
            <person name="Tomita M."/>
            <person name="Arakawa K."/>
        </authorList>
    </citation>
    <scope>NUCLEOTIDE SEQUENCE [LARGE SCALE GENOMIC DNA]</scope>
</reference>
<gene>
    <name evidence="1" type="ORF">AVEN_214032_1</name>
</gene>
<dbReference type="OrthoDB" id="6433398at2759"/>
<sequence length="98" mass="11108">MVDTMGGEETAETSRGSMLADNFRFEQEQCTELAMAWKHAKKGKGNYYEVDGYLFHREKILGDSIGQLVIPKCRRNEVLKLAHTSVFSSHMGPKRALE</sequence>
<name>A0A4Y2L7D1_ARAVE</name>
<comment type="caution">
    <text evidence="1">The sequence shown here is derived from an EMBL/GenBank/DDBJ whole genome shotgun (WGS) entry which is preliminary data.</text>
</comment>
<organism evidence="1 2">
    <name type="scientific">Araneus ventricosus</name>
    <name type="common">Orbweaver spider</name>
    <name type="synonym">Epeira ventricosa</name>
    <dbReference type="NCBI Taxonomy" id="182803"/>
    <lineage>
        <taxon>Eukaryota</taxon>
        <taxon>Metazoa</taxon>
        <taxon>Ecdysozoa</taxon>
        <taxon>Arthropoda</taxon>
        <taxon>Chelicerata</taxon>
        <taxon>Arachnida</taxon>
        <taxon>Araneae</taxon>
        <taxon>Araneomorphae</taxon>
        <taxon>Entelegynae</taxon>
        <taxon>Araneoidea</taxon>
        <taxon>Araneidae</taxon>
        <taxon>Araneus</taxon>
    </lineage>
</organism>
<dbReference type="AlphaFoldDB" id="A0A4Y2L7D1"/>
<proteinExistence type="predicted"/>
<accession>A0A4Y2L7D1</accession>
<evidence type="ECO:0000313" key="2">
    <source>
        <dbReference type="Proteomes" id="UP000499080"/>
    </source>
</evidence>
<dbReference type="Gene3D" id="1.10.340.70">
    <property type="match status" value="1"/>
</dbReference>